<dbReference type="InterPro" id="IPR058584">
    <property type="entry name" value="IMB1_TNPO1-like_TPR"/>
</dbReference>
<dbReference type="SUPFAM" id="SSF48371">
    <property type="entry name" value="ARM repeat"/>
    <property type="match status" value="2"/>
</dbReference>
<dbReference type="InterPro" id="IPR041389">
    <property type="entry name" value="Importin_rep_6"/>
</dbReference>
<dbReference type="PANTHER" id="PTHR10527">
    <property type="entry name" value="IMPORTIN BETA"/>
    <property type="match status" value="1"/>
</dbReference>
<organism evidence="9">
    <name type="scientific">Dunaliella tertiolecta</name>
    <name type="common">Green alga</name>
    <dbReference type="NCBI Taxonomy" id="3047"/>
    <lineage>
        <taxon>Eukaryota</taxon>
        <taxon>Viridiplantae</taxon>
        <taxon>Chlorophyta</taxon>
        <taxon>core chlorophytes</taxon>
        <taxon>Chlorophyceae</taxon>
        <taxon>CS clade</taxon>
        <taxon>Chlamydomonadales</taxon>
        <taxon>Dunaliellaceae</taxon>
        <taxon>Dunaliella</taxon>
    </lineage>
</organism>
<evidence type="ECO:0000256" key="4">
    <source>
        <dbReference type="ARBA" id="ARBA00022490"/>
    </source>
</evidence>
<comment type="subcellular location">
    <subcellularLocation>
        <location evidence="2">Cytoplasm</location>
    </subcellularLocation>
    <subcellularLocation>
        <location evidence="1">Nucleus</location>
    </subcellularLocation>
</comment>
<evidence type="ECO:0000256" key="1">
    <source>
        <dbReference type="ARBA" id="ARBA00004123"/>
    </source>
</evidence>
<evidence type="ECO:0000256" key="6">
    <source>
        <dbReference type="ARBA" id="ARBA00022927"/>
    </source>
</evidence>
<keyword evidence="3" id="KW-0813">Transport</keyword>
<gene>
    <name evidence="9" type="ORF">DTER00134_LOCUS15190</name>
</gene>
<dbReference type="SMART" id="SM01349">
    <property type="entry name" value="TOG"/>
    <property type="match status" value="1"/>
</dbReference>
<keyword evidence="4" id="KW-0963">Cytoplasm</keyword>
<evidence type="ECO:0000256" key="5">
    <source>
        <dbReference type="ARBA" id="ARBA00022737"/>
    </source>
</evidence>
<dbReference type="Pfam" id="PF18808">
    <property type="entry name" value="Importin_rep_4"/>
    <property type="match status" value="1"/>
</dbReference>
<dbReference type="Pfam" id="PF13513">
    <property type="entry name" value="HEAT_EZ"/>
    <property type="match status" value="1"/>
</dbReference>
<dbReference type="Pfam" id="PF25780">
    <property type="entry name" value="TPR_IPO5"/>
    <property type="match status" value="1"/>
</dbReference>
<reference evidence="9" key="1">
    <citation type="submission" date="2021-01" db="EMBL/GenBank/DDBJ databases">
        <authorList>
            <person name="Corre E."/>
            <person name="Pelletier E."/>
            <person name="Niang G."/>
            <person name="Scheremetjew M."/>
            <person name="Finn R."/>
            <person name="Kale V."/>
            <person name="Holt S."/>
            <person name="Cochrane G."/>
            <person name="Meng A."/>
            <person name="Brown T."/>
            <person name="Cohen L."/>
        </authorList>
    </citation>
    <scope>NUCLEOTIDE SEQUENCE</scope>
    <source>
        <strain evidence="9">CCMP1320</strain>
    </source>
</reference>
<dbReference type="InterPro" id="IPR011989">
    <property type="entry name" value="ARM-like"/>
</dbReference>
<evidence type="ECO:0000259" key="8">
    <source>
        <dbReference type="SMART" id="SM01349"/>
    </source>
</evidence>
<evidence type="ECO:0000256" key="7">
    <source>
        <dbReference type="ARBA" id="ARBA00023242"/>
    </source>
</evidence>
<keyword evidence="7" id="KW-0539">Nucleus</keyword>
<dbReference type="InterPro" id="IPR034085">
    <property type="entry name" value="TOG"/>
</dbReference>
<dbReference type="InterPro" id="IPR040122">
    <property type="entry name" value="Importin_beta"/>
</dbReference>
<dbReference type="InterPro" id="IPR057672">
    <property type="entry name" value="TPR_IPO4/5"/>
</dbReference>
<name>A0A7S3VRK7_DUNTE</name>
<protein>
    <recommendedName>
        <fullName evidence="8">TOG domain-containing protein</fullName>
    </recommendedName>
</protein>
<dbReference type="AlphaFoldDB" id="A0A7S3VRK7"/>
<evidence type="ECO:0000256" key="2">
    <source>
        <dbReference type="ARBA" id="ARBA00004496"/>
    </source>
</evidence>
<dbReference type="GO" id="GO:0006606">
    <property type="term" value="P:protein import into nucleus"/>
    <property type="evidence" value="ECO:0007669"/>
    <property type="project" value="InterPro"/>
</dbReference>
<accession>A0A7S3VRK7</accession>
<dbReference type="Gene3D" id="1.25.10.10">
    <property type="entry name" value="Leucine-rich Repeat Variant"/>
    <property type="match status" value="1"/>
</dbReference>
<proteinExistence type="predicted"/>
<dbReference type="GO" id="GO:0005634">
    <property type="term" value="C:nucleus"/>
    <property type="evidence" value="ECO:0007669"/>
    <property type="project" value="UniProtKB-SubCell"/>
</dbReference>
<keyword evidence="5" id="KW-0677">Repeat</keyword>
<dbReference type="Pfam" id="PF25574">
    <property type="entry name" value="TPR_IMB1"/>
    <property type="match status" value="1"/>
</dbReference>
<dbReference type="EMBL" id="HBIP01025236">
    <property type="protein sequence ID" value="CAE0500117.1"/>
    <property type="molecule type" value="Transcribed_RNA"/>
</dbReference>
<dbReference type="GO" id="GO:0005737">
    <property type="term" value="C:cytoplasm"/>
    <property type="evidence" value="ECO:0007669"/>
    <property type="project" value="UniProtKB-SubCell"/>
</dbReference>
<dbReference type="Pfam" id="PF18829">
    <property type="entry name" value="Importin_rep_6"/>
    <property type="match status" value="1"/>
</dbReference>
<keyword evidence="6" id="KW-0653">Protein transport</keyword>
<evidence type="ECO:0000256" key="3">
    <source>
        <dbReference type="ARBA" id="ARBA00022448"/>
    </source>
</evidence>
<sequence>MDLNGFLTPQGFSSLLGQLVSAENEQRKQAEAVFDQVKQQQPEACAGNLLAALRSAPEVEHRSFAAIMMRKVLVTDHQNIWGSISPSMQGNIKVELLKAVQEEQQKTVVRKICDTVAELGAELADEEAPGATQWPELIPFMFQCVQSGQPTLMESGLLVLGLLSQCMPEAFKPQLPALVTGLGVCLSHAVRDVQLAALRASSLFIQAMDEPSERDKFQGLLEPMLACLGTTLNAGDESSAQEALEMLIEVAEAHPRFLRKSLNGVVGAMLSIARADALEAATRSLAAEFLVTLCEARDKAPGMMRKLPNFTPSLFETLMLFLLDVEDDPLWHQADDDKYEDEGAGELYNFAQECLDRVAISLGGNAIVPSAGSLLPAWLADPDWRKRHGALVCLAQIAEGCQKVMLAQVDILVDMCIKGLTDSSPKVRWGACQALGQMCTDLGPTIQEKAHARIVPALMATMDDFSNPRVQAHASAAIVNFSEGAEAEFMPPYLDTLISKLLLLLQHGKKLVQEGALTALASVADASQTLFVKYYDTVMPLLLSILVNANDKTHRLLRGKALECISLVGMAVGKERFREDAAKVLQFLQQLQQTEMEADDPTLGYMLQAGARLCKCLGSEFIPYLSIVMPPLIKSATIEPDITIRDAENEDDDEDDDDIEHIPMGDKMVSIRTSSLEEKATACNMLCCYADELKEGFMPYVKPVADIMVPLLKFWFHEEVRRAAVQTLPELVRSAALCVEKGNLNGVDANVLKQLVDYVWPAMMDALGKEPDADVQGTMMESICEIVELVEPTMLSQEQVASAFTRFGRILRDAEQRRTERLKRQATEDFDQEELEVLKEENEAEEELFDQVGSAIGSFLKKFNDSVLPFVEELMPQIGALLNEDRGSEERRIAICVVDDLLEHSPAGRTKYMPQVLPVLMAGCGSEHSELRQCSVYGLGILAAKAPEAFRQVLPDALQRITAIISAPNAKDEDNELATDNAASALGRIIEFHSDATDSATAMAIWLSALPLTGDAVEAVVQHDLLVRLLEARDVRLLGQGNVHLPKVVAVAVAVLGRGTRLIAGEVGLRLAAQLHSLQASVPPEIVQAAMASLDDKQRANVATFMAGQVPSKKLD</sequence>
<dbReference type="InterPro" id="IPR016024">
    <property type="entry name" value="ARM-type_fold"/>
</dbReference>
<feature type="domain" description="TOG" evidence="8">
    <location>
        <begin position="353"/>
        <end position="609"/>
    </location>
</feature>
<evidence type="ECO:0000313" key="9">
    <source>
        <dbReference type="EMBL" id="CAE0500117.1"/>
    </source>
</evidence>
<dbReference type="InterPro" id="IPR041653">
    <property type="entry name" value="Importin_rep_4"/>
</dbReference>